<gene>
    <name evidence="1" type="ORF">HMPREF1318_1580</name>
</gene>
<accession>J0NJK8</accession>
<evidence type="ECO:0000313" key="2">
    <source>
        <dbReference type="Proteomes" id="UP000002941"/>
    </source>
</evidence>
<dbReference type="AlphaFoldDB" id="J0NJK8"/>
<comment type="caution">
    <text evidence="1">The sequence shown here is derived from an EMBL/GenBank/DDBJ whole genome shotgun (WGS) entry which is preliminary data.</text>
</comment>
<keyword evidence="2" id="KW-1185">Reference proteome</keyword>
<organism evidence="1 2">
    <name type="scientific">Actinomyces massiliensis F0489</name>
    <dbReference type="NCBI Taxonomy" id="1125718"/>
    <lineage>
        <taxon>Bacteria</taxon>
        <taxon>Bacillati</taxon>
        <taxon>Actinomycetota</taxon>
        <taxon>Actinomycetes</taxon>
        <taxon>Actinomycetales</taxon>
        <taxon>Actinomycetaceae</taxon>
        <taxon>Actinomyces</taxon>
    </lineage>
</organism>
<reference evidence="1 2" key="1">
    <citation type="submission" date="2012-05" db="EMBL/GenBank/DDBJ databases">
        <authorList>
            <person name="Harkins D.M."/>
            <person name="Madupu R."/>
            <person name="Durkin A.S."/>
            <person name="Torralba M."/>
            <person name="Methe B."/>
            <person name="Sutton G.G."/>
            <person name="Nelson K.E."/>
        </authorList>
    </citation>
    <scope>NUCLEOTIDE SEQUENCE [LARGE SCALE GENOMIC DNA]</scope>
    <source>
        <strain evidence="1 2">F0489</strain>
    </source>
</reference>
<protein>
    <submittedName>
        <fullName evidence="1">Uncharacterized protein</fullName>
    </submittedName>
</protein>
<name>J0NJK8_9ACTO</name>
<proteinExistence type="predicted"/>
<dbReference type="EMBL" id="AKFT01000021">
    <property type="protein sequence ID" value="EJF47294.1"/>
    <property type="molecule type" value="Genomic_DNA"/>
</dbReference>
<evidence type="ECO:0000313" key="1">
    <source>
        <dbReference type="EMBL" id="EJF47294.1"/>
    </source>
</evidence>
<dbReference type="Proteomes" id="UP000002941">
    <property type="component" value="Unassembled WGS sequence"/>
</dbReference>
<sequence>MSPFGAGEVEVSHSDCSIAAAHAGKNFIVYDAHACHDACRSFSWSATSKGLWKTLLIPDAERSCGAW</sequence>